<dbReference type="Pfam" id="PF13863">
    <property type="entry name" value="DUF4200"/>
    <property type="match status" value="1"/>
</dbReference>
<feature type="compositionally biased region" description="Low complexity" evidence="3">
    <location>
        <begin position="371"/>
        <end position="385"/>
    </location>
</feature>
<evidence type="ECO:0000259" key="4">
    <source>
        <dbReference type="Pfam" id="PF13863"/>
    </source>
</evidence>
<comment type="caution">
    <text evidence="5">The sequence shown here is derived from an EMBL/GenBank/DDBJ whole genome shotgun (WGS) entry which is preliminary data.</text>
</comment>
<protein>
    <submittedName>
        <fullName evidence="5">Coiled-coil domain containing 37</fullName>
    </submittedName>
</protein>
<evidence type="ECO:0000313" key="5">
    <source>
        <dbReference type="EMBL" id="PKK21466.1"/>
    </source>
</evidence>
<name>A0A2I0LVK4_COLLI</name>
<feature type="compositionally biased region" description="Basic and acidic residues" evidence="3">
    <location>
        <begin position="305"/>
        <end position="319"/>
    </location>
</feature>
<evidence type="ECO:0000256" key="1">
    <source>
        <dbReference type="ARBA" id="ARBA00023054"/>
    </source>
</evidence>
<keyword evidence="6" id="KW-1185">Reference proteome</keyword>
<evidence type="ECO:0000256" key="3">
    <source>
        <dbReference type="SAM" id="MobiDB-lite"/>
    </source>
</evidence>
<feature type="compositionally biased region" description="Basic and acidic residues" evidence="3">
    <location>
        <begin position="644"/>
        <end position="660"/>
    </location>
</feature>
<keyword evidence="1 2" id="KW-0175">Coiled coil</keyword>
<dbReference type="STRING" id="8932.A0A2I0LVK4"/>
<feature type="region of interest" description="Disordered" evidence="3">
    <location>
        <begin position="305"/>
        <end position="385"/>
    </location>
</feature>
<feature type="coiled-coil region" evidence="2">
    <location>
        <begin position="197"/>
        <end position="224"/>
    </location>
</feature>
<evidence type="ECO:0000313" key="6">
    <source>
        <dbReference type="Proteomes" id="UP000053872"/>
    </source>
</evidence>
<gene>
    <name evidence="5" type="primary">CCDC37</name>
    <name evidence="5" type="ORF">A306_00011094</name>
</gene>
<feature type="region of interest" description="Disordered" evidence="3">
    <location>
        <begin position="624"/>
        <end position="660"/>
    </location>
</feature>
<dbReference type="EMBL" id="AKCR02000081">
    <property type="protein sequence ID" value="PKK21466.1"/>
    <property type="molecule type" value="Genomic_DNA"/>
</dbReference>
<reference evidence="5 6" key="1">
    <citation type="journal article" date="2013" name="Science">
        <title>Genomic diversity and evolution of the head crest in the rock pigeon.</title>
        <authorList>
            <person name="Shapiro M.D."/>
            <person name="Kronenberg Z."/>
            <person name="Li C."/>
            <person name="Domyan E.T."/>
            <person name="Pan H."/>
            <person name="Campbell M."/>
            <person name="Tan H."/>
            <person name="Huff C.D."/>
            <person name="Hu H."/>
            <person name="Vickrey A.I."/>
            <person name="Nielsen S.C."/>
            <person name="Stringham S.A."/>
            <person name="Hu H."/>
            <person name="Willerslev E."/>
            <person name="Gilbert M.T."/>
            <person name="Yandell M."/>
            <person name="Zhang G."/>
            <person name="Wang J."/>
        </authorList>
    </citation>
    <scope>NUCLEOTIDE SEQUENCE [LARGE SCALE GENOMIC DNA]</scope>
    <source>
        <tissue evidence="5">Blood</tissue>
    </source>
</reference>
<dbReference type="InterPro" id="IPR025252">
    <property type="entry name" value="DUF4200"/>
</dbReference>
<feature type="domain" description="DUF4200" evidence="4">
    <location>
        <begin position="184"/>
        <end position="300"/>
    </location>
</feature>
<dbReference type="InterPro" id="IPR051147">
    <property type="entry name" value="CFAP_domain-containing"/>
</dbReference>
<dbReference type="Proteomes" id="UP000053872">
    <property type="component" value="Unassembled WGS sequence"/>
</dbReference>
<dbReference type="InParanoid" id="A0A2I0LVK4"/>
<organism evidence="5 6">
    <name type="scientific">Columba livia</name>
    <name type="common">Rock dove</name>
    <dbReference type="NCBI Taxonomy" id="8932"/>
    <lineage>
        <taxon>Eukaryota</taxon>
        <taxon>Metazoa</taxon>
        <taxon>Chordata</taxon>
        <taxon>Craniata</taxon>
        <taxon>Vertebrata</taxon>
        <taxon>Euteleostomi</taxon>
        <taxon>Archelosauria</taxon>
        <taxon>Archosauria</taxon>
        <taxon>Dinosauria</taxon>
        <taxon>Saurischia</taxon>
        <taxon>Theropoda</taxon>
        <taxon>Coelurosauria</taxon>
        <taxon>Aves</taxon>
        <taxon>Neognathae</taxon>
        <taxon>Neoaves</taxon>
        <taxon>Columbimorphae</taxon>
        <taxon>Columbiformes</taxon>
        <taxon>Columbidae</taxon>
        <taxon>Columba</taxon>
    </lineage>
</organism>
<proteinExistence type="predicted"/>
<feature type="region of interest" description="Disordered" evidence="3">
    <location>
        <begin position="129"/>
        <end position="148"/>
    </location>
</feature>
<feature type="compositionally biased region" description="Basic and acidic residues" evidence="3">
    <location>
        <begin position="130"/>
        <end position="139"/>
    </location>
</feature>
<feature type="compositionally biased region" description="Polar residues" evidence="3">
    <location>
        <begin position="321"/>
        <end position="350"/>
    </location>
</feature>
<dbReference type="PANTHER" id="PTHR21683:SF3">
    <property type="entry name" value="CILIA AND FLAGELLA ASSOCIATED PROTEIN 100"/>
    <property type="match status" value="1"/>
</dbReference>
<evidence type="ECO:0000256" key="2">
    <source>
        <dbReference type="SAM" id="Coils"/>
    </source>
</evidence>
<dbReference type="PANTHER" id="PTHR21683">
    <property type="entry name" value="COILED-COIL DOMAIN-CONTAINING PROTEIN 42 LIKE-2-LIKE-RELATED"/>
    <property type="match status" value="1"/>
</dbReference>
<dbReference type="AlphaFoldDB" id="A0A2I0LVK4"/>
<feature type="coiled-coil region" evidence="2">
    <location>
        <begin position="480"/>
        <end position="514"/>
    </location>
</feature>
<accession>A0A2I0LVK4</accession>
<sequence>MAPKYKVLKIGKIQIQVLIQTSRGAGTCHREPTGINRLLLHVRAGDAKGSVKIQKAPKAIAAVKPTASPTGRIPEKVEERPMENPFTFAPDIDIFSIRNKERKQAKEEHERMKTMKIHEKMTYSTKIKAKQKDGRKALQMEEDEEDRKLETNEERLRTLQESLLWKTAMKRDYSVKKEPLCDYVNGRREIFLLEYAMAVKRDEIQRMEDIIKDEERKLQKAEYYLEEDATTFDELLKEKHKSSVQALKISEKETTAKTKKIKEIQAITSQIENLESDIYRFNNTVRDYKTYRDFLYQLCPREWQEEHSKKHTKEKDLETASKGNEGSASCPTTPGQAESQGRAAPSSQGQPPALRVHLFLSPDLGRKTRTNSSSLNSMSDMDASGPLLSSRSLRLGSLQDIRPQLKKLLKPLTGKLGSLEDAGSEKCLDEEEKPDLYFTDPQQLLSIFMEMEEENLSFIQNSQETEESLQKVQHTFVTTHESREKTLAELKQQVATLKSSIAKEEERVADLKLKTDDQAHPEIKDEMLTSLHKKVLEVYCHCTGDNETDLEPVEMLKVIEKQLIDLLDYLETIPPENIKQAKKAKEKEQRLRFREEKLRQQKQQQEERLQRALERSQATVKIKSGRRLVFRSNPPARRQKKKHSQEETDKEKEEELYYFT</sequence>
<feature type="compositionally biased region" description="Basic and acidic residues" evidence="3">
    <location>
        <begin position="597"/>
        <end position="614"/>
    </location>
</feature>
<feature type="region of interest" description="Disordered" evidence="3">
    <location>
        <begin position="597"/>
        <end position="616"/>
    </location>
</feature>
<dbReference type="GO" id="GO:0005856">
    <property type="term" value="C:cytoskeleton"/>
    <property type="evidence" value="ECO:0007669"/>
    <property type="project" value="UniProtKB-ARBA"/>
</dbReference>